<gene>
    <name evidence="2" type="ORF">DERYTH_LOCUS21508</name>
</gene>
<accession>A0A9N9JS99</accession>
<comment type="caution">
    <text evidence="2">The sequence shown here is derived from an EMBL/GenBank/DDBJ whole genome shotgun (WGS) entry which is preliminary data.</text>
</comment>
<name>A0A9N9JS99_9GLOM</name>
<feature type="region of interest" description="Disordered" evidence="1">
    <location>
        <begin position="146"/>
        <end position="167"/>
    </location>
</feature>
<feature type="non-terminal residue" evidence="2">
    <location>
        <position position="167"/>
    </location>
</feature>
<sequence>NDLANAKEGVYTYKINREHYHQMGSLIPDKGQDPKFAQIYFCDTYDNQLKRKHEIIKKELYYELLDELQFELSDNNPFVQTFRCARNSEIKTKQEIGDLYDLPEPEKEEELQKTILFDTLLETYSKEKSSLTQLLEDATIESSASFISISETKEEKQQQSESENSSD</sequence>
<protein>
    <submittedName>
        <fullName evidence="2">10628_t:CDS:1</fullName>
    </submittedName>
</protein>
<dbReference type="PANTHER" id="PTHR45786">
    <property type="entry name" value="DNA BINDING PROTEIN-LIKE"/>
    <property type="match status" value="1"/>
</dbReference>
<organism evidence="2 3">
    <name type="scientific">Dentiscutata erythropus</name>
    <dbReference type="NCBI Taxonomy" id="1348616"/>
    <lineage>
        <taxon>Eukaryota</taxon>
        <taxon>Fungi</taxon>
        <taxon>Fungi incertae sedis</taxon>
        <taxon>Mucoromycota</taxon>
        <taxon>Glomeromycotina</taxon>
        <taxon>Glomeromycetes</taxon>
        <taxon>Diversisporales</taxon>
        <taxon>Gigasporaceae</taxon>
        <taxon>Dentiscutata</taxon>
    </lineage>
</organism>
<evidence type="ECO:0000313" key="3">
    <source>
        <dbReference type="Proteomes" id="UP000789405"/>
    </source>
</evidence>
<proteinExistence type="predicted"/>
<dbReference type="PANTHER" id="PTHR45786:SF74">
    <property type="entry name" value="ATP-DEPENDENT DNA HELICASE"/>
    <property type="match status" value="1"/>
</dbReference>
<dbReference type="Proteomes" id="UP000789405">
    <property type="component" value="Unassembled WGS sequence"/>
</dbReference>
<dbReference type="AlphaFoldDB" id="A0A9N9JS99"/>
<reference evidence="2" key="1">
    <citation type="submission" date="2021-06" db="EMBL/GenBank/DDBJ databases">
        <authorList>
            <person name="Kallberg Y."/>
            <person name="Tangrot J."/>
            <person name="Rosling A."/>
        </authorList>
    </citation>
    <scope>NUCLEOTIDE SEQUENCE</scope>
    <source>
        <strain evidence="2">MA453B</strain>
    </source>
</reference>
<dbReference type="OrthoDB" id="2272314at2759"/>
<dbReference type="EMBL" id="CAJVPY010027596">
    <property type="protein sequence ID" value="CAG8791400.1"/>
    <property type="molecule type" value="Genomic_DNA"/>
</dbReference>
<evidence type="ECO:0000256" key="1">
    <source>
        <dbReference type="SAM" id="MobiDB-lite"/>
    </source>
</evidence>
<keyword evidence="3" id="KW-1185">Reference proteome</keyword>
<feature type="non-terminal residue" evidence="2">
    <location>
        <position position="1"/>
    </location>
</feature>
<evidence type="ECO:0000313" key="2">
    <source>
        <dbReference type="EMBL" id="CAG8791400.1"/>
    </source>
</evidence>